<sequence length="37" mass="4374">MDKYLQQLQPYTFIQEQRFDPLIGNCKGIGENATKRE</sequence>
<organism evidence="1 2">
    <name type="scientific">Gossypium aridum</name>
    <name type="common">American cotton</name>
    <name type="synonym">Erioxylum aridum</name>
    <dbReference type="NCBI Taxonomy" id="34290"/>
    <lineage>
        <taxon>Eukaryota</taxon>
        <taxon>Viridiplantae</taxon>
        <taxon>Streptophyta</taxon>
        <taxon>Embryophyta</taxon>
        <taxon>Tracheophyta</taxon>
        <taxon>Spermatophyta</taxon>
        <taxon>Magnoliopsida</taxon>
        <taxon>eudicotyledons</taxon>
        <taxon>Gunneridae</taxon>
        <taxon>Pentapetalae</taxon>
        <taxon>rosids</taxon>
        <taxon>malvids</taxon>
        <taxon>Malvales</taxon>
        <taxon>Malvaceae</taxon>
        <taxon>Malvoideae</taxon>
        <taxon>Gossypium</taxon>
    </lineage>
</organism>
<comment type="caution">
    <text evidence="1">The sequence shown here is derived from an EMBL/GenBank/DDBJ whole genome shotgun (WGS) entry which is preliminary data.</text>
</comment>
<reference evidence="1 2" key="1">
    <citation type="journal article" date="2019" name="Genome Biol. Evol.">
        <title>Insights into the evolution of the New World diploid cottons (Gossypium, subgenus Houzingenia) based on genome sequencing.</title>
        <authorList>
            <person name="Grover C.E."/>
            <person name="Arick M.A. 2nd"/>
            <person name="Thrash A."/>
            <person name="Conover J.L."/>
            <person name="Sanders W.S."/>
            <person name="Peterson D.G."/>
            <person name="Frelichowski J.E."/>
            <person name="Scheffler J.A."/>
            <person name="Scheffler B.E."/>
            <person name="Wendel J.F."/>
        </authorList>
    </citation>
    <scope>NUCLEOTIDE SEQUENCE [LARGE SCALE GENOMIC DNA]</scope>
    <source>
        <strain evidence="1">185</strain>
        <tissue evidence="1">Leaf</tissue>
    </source>
</reference>
<accession>A0A7J8WY43</accession>
<proteinExistence type="predicted"/>
<evidence type="ECO:0000313" key="1">
    <source>
        <dbReference type="EMBL" id="MBA0679936.1"/>
    </source>
</evidence>
<dbReference type="AlphaFoldDB" id="A0A7J8WY43"/>
<keyword evidence="2" id="KW-1185">Reference proteome</keyword>
<gene>
    <name evidence="1" type="ORF">Goari_011677</name>
</gene>
<name>A0A7J8WY43_GOSAI</name>
<dbReference type="Proteomes" id="UP000593577">
    <property type="component" value="Unassembled WGS sequence"/>
</dbReference>
<protein>
    <submittedName>
        <fullName evidence="1">Uncharacterized protein</fullName>
    </submittedName>
</protein>
<dbReference type="EMBL" id="JABFAA010000004">
    <property type="protein sequence ID" value="MBA0679936.1"/>
    <property type="molecule type" value="Genomic_DNA"/>
</dbReference>
<evidence type="ECO:0000313" key="2">
    <source>
        <dbReference type="Proteomes" id="UP000593577"/>
    </source>
</evidence>